<dbReference type="AlphaFoldDB" id="A0A971M4B4"/>
<dbReference type="PANTHER" id="PTHR10151:SF120">
    <property type="entry name" value="BIS(5'-ADENOSYL)-TRIPHOSPHATASE"/>
    <property type="match status" value="1"/>
</dbReference>
<dbReference type="PANTHER" id="PTHR10151">
    <property type="entry name" value="ECTONUCLEOTIDE PYROPHOSPHATASE/PHOSPHODIESTERASE"/>
    <property type="match status" value="1"/>
</dbReference>
<dbReference type="Pfam" id="PF01663">
    <property type="entry name" value="Phosphodiest"/>
    <property type="match status" value="1"/>
</dbReference>
<evidence type="ECO:0000313" key="1">
    <source>
        <dbReference type="EMBL" id="NLW35520.1"/>
    </source>
</evidence>
<dbReference type="Gene3D" id="3.40.720.10">
    <property type="entry name" value="Alkaline Phosphatase, subunit A"/>
    <property type="match status" value="1"/>
</dbReference>
<dbReference type="EMBL" id="JAAYEE010000139">
    <property type="protein sequence ID" value="NLW35520.1"/>
    <property type="molecule type" value="Genomic_DNA"/>
</dbReference>
<sequence length="215" mass="24427">MAKKKLIVVSFDAMIREDLDNTQFQPGLDWMMREGARVDHMRSLYPSLTYPCHVSMASGCYPDKHGVTLNEHRLPGVKNPPWLHMHDAVRVEDILDACKKAGMVTASVGWPVSGNHPSADYLIDEMWPKDTGDAAAFRRAYEETGTAPALYDAVVAPHIWQRLGRRHPDSSYFYTDCACDIIRLYKPDLLMLHVANMDHYRHGEGVMNERLRMAA</sequence>
<accession>A0A971M4B4</accession>
<dbReference type="Proteomes" id="UP000777265">
    <property type="component" value="Unassembled WGS sequence"/>
</dbReference>
<organism evidence="1 2">
    <name type="scientific">Syntrophorhabdus aromaticivorans</name>
    <dbReference type="NCBI Taxonomy" id="328301"/>
    <lineage>
        <taxon>Bacteria</taxon>
        <taxon>Pseudomonadati</taxon>
        <taxon>Thermodesulfobacteriota</taxon>
        <taxon>Syntrophorhabdia</taxon>
        <taxon>Syntrophorhabdales</taxon>
        <taxon>Syntrophorhabdaceae</taxon>
        <taxon>Syntrophorhabdus</taxon>
    </lineage>
</organism>
<feature type="non-terminal residue" evidence="1">
    <location>
        <position position="215"/>
    </location>
</feature>
<dbReference type="InterPro" id="IPR017850">
    <property type="entry name" value="Alkaline_phosphatase_core_sf"/>
</dbReference>
<dbReference type="SUPFAM" id="SSF53649">
    <property type="entry name" value="Alkaline phosphatase-like"/>
    <property type="match status" value="1"/>
</dbReference>
<evidence type="ECO:0000313" key="2">
    <source>
        <dbReference type="Proteomes" id="UP000777265"/>
    </source>
</evidence>
<gene>
    <name evidence="1" type="ORF">GXY80_08590</name>
</gene>
<proteinExistence type="predicted"/>
<comment type="caution">
    <text evidence="1">The sequence shown here is derived from an EMBL/GenBank/DDBJ whole genome shotgun (WGS) entry which is preliminary data.</text>
</comment>
<dbReference type="GO" id="GO:0016787">
    <property type="term" value="F:hydrolase activity"/>
    <property type="evidence" value="ECO:0007669"/>
    <property type="project" value="UniProtKB-ARBA"/>
</dbReference>
<name>A0A971M4B4_9BACT</name>
<protein>
    <submittedName>
        <fullName evidence="1">Alkaline phosphatase family protein</fullName>
    </submittedName>
</protein>
<reference evidence="1" key="2">
    <citation type="submission" date="2020-01" db="EMBL/GenBank/DDBJ databases">
        <authorList>
            <person name="Campanaro S."/>
        </authorList>
    </citation>
    <scope>NUCLEOTIDE SEQUENCE</scope>
    <source>
        <strain evidence="1">AS06rmzACSIP_7</strain>
    </source>
</reference>
<reference evidence="1" key="1">
    <citation type="journal article" date="2020" name="Biotechnol. Biofuels">
        <title>New insights from the biogas microbiome by comprehensive genome-resolved metagenomics of nearly 1600 species originating from multiple anaerobic digesters.</title>
        <authorList>
            <person name="Campanaro S."/>
            <person name="Treu L."/>
            <person name="Rodriguez-R L.M."/>
            <person name="Kovalovszki A."/>
            <person name="Ziels R.M."/>
            <person name="Maus I."/>
            <person name="Zhu X."/>
            <person name="Kougias P.G."/>
            <person name="Basile A."/>
            <person name="Luo G."/>
            <person name="Schluter A."/>
            <person name="Konstantinidis K.T."/>
            <person name="Angelidaki I."/>
        </authorList>
    </citation>
    <scope>NUCLEOTIDE SEQUENCE</scope>
    <source>
        <strain evidence="1">AS06rmzACSIP_7</strain>
    </source>
</reference>
<dbReference type="InterPro" id="IPR002591">
    <property type="entry name" value="Phosphodiest/P_Trfase"/>
</dbReference>